<keyword evidence="2" id="KW-1185">Reference proteome</keyword>
<dbReference type="Proteomes" id="UP000821865">
    <property type="component" value="Chromosome 8"/>
</dbReference>
<sequence length="647" mass="70612">MASVERLRKNRGGVRASKHPEQMHAELVNLVTQKHANQKHAELVNLDKQIFDATDDDAYEEELEAAAEYDRTVSYSVSRARFFLRELAKQTTATNTSSPEVTLANADAGTDRTSVENEVSDTSLRLSTATMAPRSGDRSASSHSERFGRRDLLINEHVDHLLALSPVKSSAEVEKLRRLYDKVQFRVSALTGLGVSLDQYNVVVNRVLMKCLPDSLAILYRHNSKEATQDPSGPKYFIPDDFEKPRVDGKNKLKWKAIPSIFAHRPQKNPKTPPFPRLQYSLQASTVSQPDCRQLTTDILGDAVEVPQPTGSQGAPEVLEDTPGTQGAPDILGGTDCSAVIGNPAMECTTAGTVAHYKEQGAKEHLRTQRKLKVSWRYERPQKGRGARTENGISPLSRVAGAHRVRVNFRLNIVPVDAATDAPLGPLLAVTEICGVPVRATTAPAESCTGYVFGVDRNLSDDILLVNIESGVAVLGCFRAGRNIVLRFAGRKLPAEVAQFKVRRSVLRKRPRPRQCHHCGAYGHVAATCTSEQRCLRRGGAHKTSGCTAKQATCLNCGGPHAVTEPHCPRSLRKVAENLASSELPISRRQATVLVRTTGQRTTQGPQQLTASRVPSRVQPGRSYADAAGDRPARPPVEGNTSTPAPR</sequence>
<proteinExistence type="predicted"/>
<dbReference type="EMBL" id="CM023477">
    <property type="protein sequence ID" value="KAH7936900.1"/>
    <property type="molecule type" value="Genomic_DNA"/>
</dbReference>
<evidence type="ECO:0000313" key="1">
    <source>
        <dbReference type="EMBL" id="KAH7936900.1"/>
    </source>
</evidence>
<gene>
    <name evidence="1" type="ORF">HPB49_006275</name>
</gene>
<accession>A0ACB8C7S6</accession>
<organism evidence="1 2">
    <name type="scientific">Dermacentor silvarum</name>
    <name type="common">Tick</name>
    <dbReference type="NCBI Taxonomy" id="543639"/>
    <lineage>
        <taxon>Eukaryota</taxon>
        <taxon>Metazoa</taxon>
        <taxon>Ecdysozoa</taxon>
        <taxon>Arthropoda</taxon>
        <taxon>Chelicerata</taxon>
        <taxon>Arachnida</taxon>
        <taxon>Acari</taxon>
        <taxon>Parasitiformes</taxon>
        <taxon>Ixodida</taxon>
        <taxon>Ixodoidea</taxon>
        <taxon>Ixodidae</taxon>
        <taxon>Rhipicephalinae</taxon>
        <taxon>Dermacentor</taxon>
    </lineage>
</organism>
<name>A0ACB8C7S6_DERSI</name>
<reference evidence="1" key="1">
    <citation type="submission" date="2020-05" db="EMBL/GenBank/DDBJ databases">
        <title>Large-scale comparative analyses of tick genomes elucidate their genetic diversity and vector capacities.</title>
        <authorList>
            <person name="Jia N."/>
            <person name="Wang J."/>
            <person name="Shi W."/>
            <person name="Du L."/>
            <person name="Sun Y."/>
            <person name="Zhan W."/>
            <person name="Jiang J."/>
            <person name="Wang Q."/>
            <person name="Zhang B."/>
            <person name="Ji P."/>
            <person name="Sakyi L.B."/>
            <person name="Cui X."/>
            <person name="Yuan T."/>
            <person name="Jiang B."/>
            <person name="Yang W."/>
            <person name="Lam T.T.-Y."/>
            <person name="Chang Q."/>
            <person name="Ding S."/>
            <person name="Wang X."/>
            <person name="Zhu J."/>
            <person name="Ruan X."/>
            <person name="Zhao L."/>
            <person name="Wei J."/>
            <person name="Que T."/>
            <person name="Du C."/>
            <person name="Cheng J."/>
            <person name="Dai P."/>
            <person name="Han X."/>
            <person name="Huang E."/>
            <person name="Gao Y."/>
            <person name="Liu J."/>
            <person name="Shao H."/>
            <person name="Ye R."/>
            <person name="Li L."/>
            <person name="Wei W."/>
            <person name="Wang X."/>
            <person name="Wang C."/>
            <person name="Yang T."/>
            <person name="Huo Q."/>
            <person name="Li W."/>
            <person name="Guo W."/>
            <person name="Chen H."/>
            <person name="Zhou L."/>
            <person name="Ni X."/>
            <person name="Tian J."/>
            <person name="Zhou Y."/>
            <person name="Sheng Y."/>
            <person name="Liu T."/>
            <person name="Pan Y."/>
            <person name="Xia L."/>
            <person name="Li J."/>
            <person name="Zhao F."/>
            <person name="Cao W."/>
        </authorList>
    </citation>
    <scope>NUCLEOTIDE SEQUENCE</scope>
    <source>
        <strain evidence="1">Dsil-2018</strain>
    </source>
</reference>
<comment type="caution">
    <text evidence="1">The sequence shown here is derived from an EMBL/GenBank/DDBJ whole genome shotgun (WGS) entry which is preliminary data.</text>
</comment>
<protein>
    <submittedName>
        <fullName evidence="1">Uncharacterized protein</fullName>
    </submittedName>
</protein>
<evidence type="ECO:0000313" key="2">
    <source>
        <dbReference type="Proteomes" id="UP000821865"/>
    </source>
</evidence>